<dbReference type="EMBL" id="UYWY01019832">
    <property type="protein sequence ID" value="VDM39451.1"/>
    <property type="molecule type" value="Genomic_DNA"/>
</dbReference>
<evidence type="ECO:0000313" key="2">
    <source>
        <dbReference type="Proteomes" id="UP000050794"/>
    </source>
</evidence>
<name>A0A183UI10_TOXCA</name>
<evidence type="ECO:0000313" key="3">
    <source>
        <dbReference type="WBParaSite" id="TCNE_0000813001-mRNA-1"/>
    </source>
</evidence>
<protein>
    <submittedName>
        <fullName evidence="1 3">Uncharacterized protein</fullName>
    </submittedName>
</protein>
<gene>
    <name evidence="1" type="ORF">TCNE_LOCUS8130</name>
</gene>
<organism evidence="2 3">
    <name type="scientific">Toxocara canis</name>
    <name type="common">Canine roundworm</name>
    <dbReference type="NCBI Taxonomy" id="6265"/>
    <lineage>
        <taxon>Eukaryota</taxon>
        <taxon>Metazoa</taxon>
        <taxon>Ecdysozoa</taxon>
        <taxon>Nematoda</taxon>
        <taxon>Chromadorea</taxon>
        <taxon>Rhabditida</taxon>
        <taxon>Spirurina</taxon>
        <taxon>Ascaridomorpha</taxon>
        <taxon>Ascaridoidea</taxon>
        <taxon>Toxocaridae</taxon>
        <taxon>Toxocara</taxon>
    </lineage>
</organism>
<reference evidence="3" key="1">
    <citation type="submission" date="2016-06" db="UniProtKB">
        <authorList>
            <consortium name="WormBaseParasite"/>
        </authorList>
    </citation>
    <scope>IDENTIFICATION</scope>
</reference>
<dbReference type="WBParaSite" id="TCNE_0000813001-mRNA-1">
    <property type="protein sequence ID" value="TCNE_0000813001-mRNA-1"/>
    <property type="gene ID" value="TCNE_0000813001"/>
</dbReference>
<sequence length="123" mass="13963">MEGKPRRVCQRDVDHDIRLPNGQLMLQMLATNFVHTHKQPTRSRLDGRQPFEAALGKFNTARRDRALPMRPHGFSSLKTLLAAANQLDALRQRKSMCAYNVAPNNNFTLIARSDHVPSRSDSN</sequence>
<dbReference type="Proteomes" id="UP000050794">
    <property type="component" value="Unassembled WGS sequence"/>
</dbReference>
<evidence type="ECO:0000313" key="1">
    <source>
        <dbReference type="EMBL" id="VDM39451.1"/>
    </source>
</evidence>
<proteinExistence type="predicted"/>
<dbReference type="AlphaFoldDB" id="A0A183UI10"/>
<keyword evidence="2" id="KW-1185">Reference proteome</keyword>
<reference evidence="1 2" key="2">
    <citation type="submission" date="2018-11" db="EMBL/GenBank/DDBJ databases">
        <authorList>
            <consortium name="Pathogen Informatics"/>
        </authorList>
    </citation>
    <scope>NUCLEOTIDE SEQUENCE [LARGE SCALE GENOMIC DNA]</scope>
</reference>
<accession>A0A183UI10</accession>